<evidence type="ECO:0000256" key="1">
    <source>
        <dbReference type="ARBA" id="ARBA00004123"/>
    </source>
</evidence>
<evidence type="ECO:0000313" key="13">
    <source>
        <dbReference type="EMBL" id="KZC05450.1"/>
    </source>
</evidence>
<dbReference type="GO" id="GO:0005739">
    <property type="term" value="C:mitochondrion"/>
    <property type="evidence" value="ECO:0007669"/>
    <property type="project" value="UniProtKB-SubCell"/>
</dbReference>
<dbReference type="GO" id="GO:0007178">
    <property type="term" value="P:cell surface receptor protein serine/threonine kinase signaling pathway"/>
    <property type="evidence" value="ECO:0007669"/>
    <property type="project" value="TreeGrafter"/>
</dbReference>
<feature type="domain" description="ECSIT C-terminal" evidence="12">
    <location>
        <begin position="155"/>
        <end position="269"/>
    </location>
</feature>
<sequence length="300" mass="35121">MRRGQAEFILHAMKYMDEFGVNKDLDTYKALLDVFPKGDYIPRNMYQNMLYHYPKQQDTALQLLSKMESNRVIPDYEMQEMILNIFGEKSQPARKFWRIMYWMPKFCRLNPWPVPEPAPREPKELAYYGIKKLCSIDVQAKITEYKTKDVPDAMQELLAVQSTDKSLFIEGPFMVWVADSCLDYFVLKGEPIKREVICESWDDVSDLKIPFWEQLNNKIPVTIHEQDDGVYYAICFTGTSSKDSLLSWIRCLQKTNPALNDIPIVFKIRSAVEIPLYIEKDTGSNDSMDNQDTKMLKDKK</sequence>
<evidence type="ECO:0000256" key="7">
    <source>
        <dbReference type="ARBA" id="ARBA00022588"/>
    </source>
</evidence>
<dbReference type="AlphaFoldDB" id="A0A154P2U6"/>
<keyword evidence="7" id="KW-0399">Innate immunity</keyword>
<dbReference type="SMART" id="SM01284">
    <property type="entry name" value="ECSIT_Cterm"/>
    <property type="match status" value="1"/>
</dbReference>
<name>A0A154P2U6_DUFNO</name>
<evidence type="ECO:0000256" key="11">
    <source>
        <dbReference type="ARBA" id="ARBA00023242"/>
    </source>
</evidence>
<evidence type="ECO:0000256" key="3">
    <source>
        <dbReference type="ARBA" id="ARBA00004496"/>
    </source>
</evidence>
<evidence type="ECO:0000256" key="2">
    <source>
        <dbReference type="ARBA" id="ARBA00004173"/>
    </source>
</evidence>
<evidence type="ECO:0000256" key="4">
    <source>
        <dbReference type="ARBA" id="ARBA00007674"/>
    </source>
</evidence>
<protein>
    <recommendedName>
        <fullName evidence="5">Evolutionarily conserved signaling intermediate in Toll pathway, mitochondrial</fullName>
    </recommendedName>
</protein>
<evidence type="ECO:0000259" key="12">
    <source>
        <dbReference type="SMART" id="SM01284"/>
    </source>
</evidence>
<dbReference type="GO" id="GO:0005634">
    <property type="term" value="C:nucleus"/>
    <property type="evidence" value="ECO:0007669"/>
    <property type="project" value="UniProtKB-SubCell"/>
</dbReference>
<dbReference type="PANTHER" id="PTHR13113">
    <property type="entry name" value="ECSIT EVOLUTIONARILY CONSERVED SIGNALING INTERMEDIATE IN TOLL PATHWAYS"/>
    <property type="match status" value="1"/>
</dbReference>
<keyword evidence="9" id="KW-0809">Transit peptide</keyword>
<dbReference type="OrthoDB" id="10064298at2759"/>
<comment type="similarity">
    <text evidence="4">Belongs to the ECSIT family.</text>
</comment>
<accession>A0A154P2U6</accession>
<comment type="subcellular location">
    <subcellularLocation>
        <location evidence="3">Cytoplasm</location>
    </subcellularLocation>
    <subcellularLocation>
        <location evidence="2">Mitochondrion</location>
    </subcellularLocation>
    <subcellularLocation>
        <location evidence="1">Nucleus</location>
    </subcellularLocation>
</comment>
<dbReference type="InterPro" id="IPR029342">
    <property type="entry name" value="ECIST_C"/>
</dbReference>
<dbReference type="EMBL" id="KQ434792">
    <property type="protein sequence ID" value="KZC05450.1"/>
    <property type="molecule type" value="Genomic_DNA"/>
</dbReference>
<dbReference type="Pfam" id="PF06239">
    <property type="entry name" value="ECSIT_N"/>
    <property type="match status" value="1"/>
</dbReference>
<evidence type="ECO:0000313" key="14">
    <source>
        <dbReference type="Proteomes" id="UP000076502"/>
    </source>
</evidence>
<reference evidence="13 14" key="1">
    <citation type="submission" date="2015-07" db="EMBL/GenBank/DDBJ databases">
        <title>The genome of Dufourea novaeangliae.</title>
        <authorList>
            <person name="Pan H."/>
            <person name="Kapheim K."/>
        </authorList>
    </citation>
    <scope>NUCLEOTIDE SEQUENCE [LARGE SCALE GENOMIC DNA]</scope>
    <source>
        <strain evidence="13">0120121106</strain>
        <tissue evidence="13">Whole body</tissue>
    </source>
</reference>
<dbReference type="Proteomes" id="UP000076502">
    <property type="component" value="Unassembled WGS sequence"/>
</dbReference>
<evidence type="ECO:0000256" key="10">
    <source>
        <dbReference type="ARBA" id="ARBA00023128"/>
    </source>
</evidence>
<keyword evidence="11" id="KW-0539">Nucleus</keyword>
<organism evidence="13 14">
    <name type="scientific">Dufourea novaeangliae</name>
    <name type="common">Sweat bee</name>
    <dbReference type="NCBI Taxonomy" id="178035"/>
    <lineage>
        <taxon>Eukaryota</taxon>
        <taxon>Metazoa</taxon>
        <taxon>Ecdysozoa</taxon>
        <taxon>Arthropoda</taxon>
        <taxon>Hexapoda</taxon>
        <taxon>Insecta</taxon>
        <taxon>Pterygota</taxon>
        <taxon>Neoptera</taxon>
        <taxon>Endopterygota</taxon>
        <taxon>Hymenoptera</taxon>
        <taxon>Apocrita</taxon>
        <taxon>Aculeata</taxon>
        <taxon>Apoidea</taxon>
        <taxon>Anthophila</taxon>
        <taxon>Halictidae</taxon>
        <taxon>Rophitinae</taxon>
        <taxon>Dufourea</taxon>
    </lineage>
</organism>
<proteinExistence type="inferred from homology"/>
<keyword evidence="8" id="KW-0391">Immunity</keyword>
<keyword evidence="14" id="KW-1185">Reference proteome</keyword>
<keyword evidence="10" id="KW-0496">Mitochondrion</keyword>
<dbReference type="GO" id="GO:0045087">
    <property type="term" value="P:innate immune response"/>
    <property type="evidence" value="ECO:0007669"/>
    <property type="project" value="UniProtKB-KW"/>
</dbReference>
<evidence type="ECO:0000256" key="9">
    <source>
        <dbReference type="ARBA" id="ARBA00022946"/>
    </source>
</evidence>
<dbReference type="STRING" id="178035.A0A154P2U6"/>
<evidence type="ECO:0000256" key="6">
    <source>
        <dbReference type="ARBA" id="ARBA00022490"/>
    </source>
</evidence>
<keyword evidence="6" id="KW-0963">Cytoplasm</keyword>
<dbReference type="Pfam" id="PF14784">
    <property type="entry name" value="ECSIT_C"/>
    <property type="match status" value="1"/>
</dbReference>
<evidence type="ECO:0000256" key="5">
    <source>
        <dbReference type="ARBA" id="ARBA00019998"/>
    </source>
</evidence>
<dbReference type="InterPro" id="IPR010418">
    <property type="entry name" value="ECSIT"/>
</dbReference>
<evidence type="ECO:0000256" key="8">
    <source>
        <dbReference type="ARBA" id="ARBA00022859"/>
    </source>
</evidence>
<gene>
    <name evidence="13" type="ORF">WN55_06420</name>
</gene>
<dbReference type="InterPro" id="IPR046448">
    <property type="entry name" value="ECSIT_N"/>
</dbReference>
<dbReference type="PANTHER" id="PTHR13113:SF1">
    <property type="entry name" value="EVOLUTIONARILY CONSERVED SIGNALING INTERMEDIATE IN TOLL PATHWAY, MITOCHONDRIAL"/>
    <property type="match status" value="1"/>
</dbReference>